<evidence type="ECO:0000313" key="3">
    <source>
        <dbReference type="Proteomes" id="UP000246085"/>
    </source>
</evidence>
<feature type="region of interest" description="Disordered" evidence="1">
    <location>
        <begin position="78"/>
        <end position="107"/>
    </location>
</feature>
<accession>A0A2U3Q6U3</accession>
<proteinExistence type="predicted"/>
<dbReference type="AlphaFoldDB" id="A0A2U3Q6U3"/>
<sequence>MRLNYRREQAFSDIMSDAFDYFRAYAIRALCKARSMPRGKLKRLQLVAARIYNLLKKEAAYGPNTQHLEDFRAAQKLERSLDGRPNEPAPRTRFATTSPHRAEQEVH</sequence>
<name>A0A2U3Q6U3_9BRAD</name>
<dbReference type="KEGG" id="bvz:BRAD3257_6262"/>
<evidence type="ECO:0000256" key="1">
    <source>
        <dbReference type="SAM" id="MobiDB-lite"/>
    </source>
</evidence>
<protein>
    <submittedName>
        <fullName evidence="2">Uncharacterized protein</fullName>
    </submittedName>
</protein>
<dbReference type="EMBL" id="LS398110">
    <property type="protein sequence ID" value="SPP97163.1"/>
    <property type="molecule type" value="Genomic_DNA"/>
</dbReference>
<evidence type="ECO:0000313" key="2">
    <source>
        <dbReference type="EMBL" id="SPP97163.1"/>
    </source>
</evidence>
<dbReference type="Proteomes" id="UP000246085">
    <property type="component" value="Chromosome BRAD3257"/>
</dbReference>
<organism evidence="2 3">
    <name type="scientific">Bradyrhizobium vignae</name>
    <dbReference type="NCBI Taxonomy" id="1549949"/>
    <lineage>
        <taxon>Bacteria</taxon>
        <taxon>Pseudomonadati</taxon>
        <taxon>Pseudomonadota</taxon>
        <taxon>Alphaproteobacteria</taxon>
        <taxon>Hyphomicrobiales</taxon>
        <taxon>Nitrobacteraceae</taxon>
        <taxon>Bradyrhizobium</taxon>
    </lineage>
</organism>
<gene>
    <name evidence="2" type="ORF">BRAD3257_6262</name>
</gene>
<reference evidence="2 3" key="1">
    <citation type="submission" date="2018-03" db="EMBL/GenBank/DDBJ databases">
        <authorList>
            <person name="Gully D."/>
        </authorList>
    </citation>
    <scope>NUCLEOTIDE SEQUENCE [LARGE SCALE GENOMIC DNA]</scope>
    <source>
        <strain evidence="2">ORS3257</strain>
    </source>
</reference>